<sequence length="531" mass="60475">MEMDTMVFWSGLAVLFVIDWRLACLGLLTILAWRFYNWAWVTPKRLEKLLREQGFDGNPYKFLVGDLKENSQLLKEAHSKPIGIDDNTLPRVYPIVYKSIQKYGKKNFVWLGRIPRVTILDPEHVKEVLTYYNTFQKHFAAQNPLCKLLITGLGALEGDKYHKHKKIISPALHLEKLKGMVTAFETVYTDLVVKLNKMSEATGSVELDVFPLFETVTADVISRTAYGSSYSEGKKIFHLLKEIRDLTVILQLRPNIPYSHYLPTRTNIRIRQVNKEIDDNLREMINRRMKEMKAGAPTKTDLLGLLLESNFQAIKQGNESAGLSMQDIVNECKLFFFAGHESVGLLLVWATVMLSRHPKWQERAREEVYQVLGKERAPSYDDLSRLKIVTAVLHEALRLFPPVPDLSKITVEETKIGDITIPAGVIVMLQTTALHREKSIYGPDAMEFNPERFFEGSVAATKGQLAFIAFSWGSRACPGQVFALTQVKLGLAMILQNFSFELSPSYKHGPKVIFALTPQYGVPVIYHRLKK</sequence>
<dbReference type="Proteomes" id="UP000828048">
    <property type="component" value="Chromosome 12"/>
</dbReference>
<name>A0ACB7ZF93_9ERIC</name>
<accession>A0ACB7ZF93</accession>
<protein>
    <submittedName>
        <fullName evidence="1">Uncharacterized protein</fullName>
    </submittedName>
</protein>
<keyword evidence="2" id="KW-1185">Reference proteome</keyword>
<gene>
    <name evidence="1" type="ORF">Vadar_030640</name>
</gene>
<evidence type="ECO:0000313" key="1">
    <source>
        <dbReference type="EMBL" id="KAH7864530.1"/>
    </source>
</evidence>
<reference evidence="1 2" key="1">
    <citation type="journal article" date="2021" name="Hortic Res">
        <title>High-quality reference genome and annotation aids understanding of berry development for evergreen blueberry (Vaccinium darrowii).</title>
        <authorList>
            <person name="Yu J."/>
            <person name="Hulse-Kemp A.M."/>
            <person name="Babiker E."/>
            <person name="Staton M."/>
        </authorList>
    </citation>
    <scope>NUCLEOTIDE SEQUENCE [LARGE SCALE GENOMIC DNA]</scope>
    <source>
        <strain evidence="2">cv. NJ 8807/NJ 8810</strain>
        <tissue evidence="1">Young leaf</tissue>
    </source>
</reference>
<comment type="caution">
    <text evidence="1">The sequence shown here is derived from an EMBL/GenBank/DDBJ whole genome shotgun (WGS) entry which is preliminary data.</text>
</comment>
<organism evidence="1 2">
    <name type="scientific">Vaccinium darrowii</name>
    <dbReference type="NCBI Taxonomy" id="229202"/>
    <lineage>
        <taxon>Eukaryota</taxon>
        <taxon>Viridiplantae</taxon>
        <taxon>Streptophyta</taxon>
        <taxon>Embryophyta</taxon>
        <taxon>Tracheophyta</taxon>
        <taxon>Spermatophyta</taxon>
        <taxon>Magnoliopsida</taxon>
        <taxon>eudicotyledons</taxon>
        <taxon>Gunneridae</taxon>
        <taxon>Pentapetalae</taxon>
        <taxon>asterids</taxon>
        <taxon>Ericales</taxon>
        <taxon>Ericaceae</taxon>
        <taxon>Vaccinioideae</taxon>
        <taxon>Vaccinieae</taxon>
        <taxon>Vaccinium</taxon>
    </lineage>
</organism>
<dbReference type="EMBL" id="CM037162">
    <property type="protein sequence ID" value="KAH7864530.1"/>
    <property type="molecule type" value="Genomic_DNA"/>
</dbReference>
<proteinExistence type="predicted"/>
<evidence type="ECO:0000313" key="2">
    <source>
        <dbReference type="Proteomes" id="UP000828048"/>
    </source>
</evidence>